<keyword evidence="5" id="KW-1185">Reference proteome</keyword>
<dbReference type="InterPro" id="IPR041183">
    <property type="entry name" value="Cyclophilin-like"/>
</dbReference>
<keyword evidence="2" id="KW-0732">Signal</keyword>
<reference evidence="4 5" key="1">
    <citation type="submission" date="2024-09" db="EMBL/GenBank/DDBJ databases">
        <authorList>
            <person name="Sun Q."/>
            <person name="Mori K."/>
        </authorList>
    </citation>
    <scope>NUCLEOTIDE SEQUENCE [LARGE SCALE GENOMIC DNA]</scope>
    <source>
        <strain evidence="4 5">JCM 11201</strain>
    </source>
</reference>
<dbReference type="EMBL" id="JBHMAF010000017">
    <property type="protein sequence ID" value="MFB9757571.1"/>
    <property type="molecule type" value="Genomic_DNA"/>
</dbReference>
<dbReference type="RefSeq" id="WP_379947881.1">
    <property type="nucleotide sequence ID" value="NZ_JBHMAF010000017.1"/>
</dbReference>
<proteinExistence type="predicted"/>
<dbReference type="Pfam" id="PF18050">
    <property type="entry name" value="Cyclophil_like2"/>
    <property type="match status" value="1"/>
</dbReference>
<evidence type="ECO:0000259" key="3">
    <source>
        <dbReference type="Pfam" id="PF18050"/>
    </source>
</evidence>
<evidence type="ECO:0000313" key="4">
    <source>
        <dbReference type="EMBL" id="MFB9757571.1"/>
    </source>
</evidence>
<dbReference type="InterPro" id="IPR029000">
    <property type="entry name" value="Cyclophilin-like_dom_sf"/>
</dbReference>
<comment type="caution">
    <text evidence="4">The sequence shown here is derived from an EMBL/GenBank/DDBJ whole genome shotgun (WGS) entry which is preliminary data.</text>
</comment>
<feature type="domain" description="Cyclophilin-like" evidence="3">
    <location>
        <begin position="77"/>
        <end position="186"/>
    </location>
</feature>
<feature type="compositionally biased region" description="Polar residues" evidence="1">
    <location>
        <begin position="54"/>
        <end position="64"/>
    </location>
</feature>
<accession>A0ABV5WB07</accession>
<dbReference type="PROSITE" id="PS51257">
    <property type="entry name" value="PROKAR_LIPOPROTEIN"/>
    <property type="match status" value="1"/>
</dbReference>
<feature type="region of interest" description="Disordered" evidence="1">
    <location>
        <begin position="27"/>
        <end position="64"/>
    </location>
</feature>
<name>A0ABV5WB07_9BACI</name>
<evidence type="ECO:0000256" key="2">
    <source>
        <dbReference type="SAM" id="SignalP"/>
    </source>
</evidence>
<protein>
    <submittedName>
        <fullName evidence="4">Cyclophilin-like fold protein</fullName>
    </submittedName>
</protein>
<feature type="chain" id="PRO_5045494555" evidence="2">
    <location>
        <begin position="24"/>
        <end position="189"/>
    </location>
</feature>
<sequence length="189" mass="20835">MGKGVKSKLLFIMMILLFLTACSSSHNEKNTNGDDTANTNSNGEQAVKTDEPNEQGSKDSTINNGGLVSMEDVVIKLTFNNEEVIVNMYDNPTSRDFVAQLPLTVTFEDHARTEKISYLPKKLSTEKAPSGSEPSVGDFTYYAPWGNLAIFYKDFGYSNGLIKLGKIQSGVEKLESMKGNFTVQIEKID</sequence>
<gene>
    <name evidence="4" type="ORF">ACFFMS_03315</name>
</gene>
<evidence type="ECO:0000313" key="5">
    <source>
        <dbReference type="Proteomes" id="UP001589609"/>
    </source>
</evidence>
<dbReference type="Gene3D" id="2.40.100.20">
    <property type="match status" value="1"/>
</dbReference>
<evidence type="ECO:0000256" key="1">
    <source>
        <dbReference type="SAM" id="MobiDB-lite"/>
    </source>
</evidence>
<feature type="signal peptide" evidence="2">
    <location>
        <begin position="1"/>
        <end position="23"/>
    </location>
</feature>
<dbReference type="Proteomes" id="UP001589609">
    <property type="component" value="Unassembled WGS sequence"/>
</dbReference>
<dbReference type="SUPFAM" id="SSF50891">
    <property type="entry name" value="Cyclophilin-like"/>
    <property type="match status" value="1"/>
</dbReference>
<organism evidence="4 5">
    <name type="scientific">Ectobacillus funiculus</name>
    <dbReference type="NCBI Taxonomy" id="137993"/>
    <lineage>
        <taxon>Bacteria</taxon>
        <taxon>Bacillati</taxon>
        <taxon>Bacillota</taxon>
        <taxon>Bacilli</taxon>
        <taxon>Bacillales</taxon>
        <taxon>Bacillaceae</taxon>
        <taxon>Ectobacillus</taxon>
    </lineage>
</organism>
<feature type="compositionally biased region" description="Polar residues" evidence="1">
    <location>
        <begin position="33"/>
        <end position="44"/>
    </location>
</feature>